<dbReference type="Proteomes" id="UP001187192">
    <property type="component" value="Unassembled WGS sequence"/>
</dbReference>
<organism evidence="2 3">
    <name type="scientific">Ficus carica</name>
    <name type="common">Common fig</name>
    <dbReference type="NCBI Taxonomy" id="3494"/>
    <lineage>
        <taxon>Eukaryota</taxon>
        <taxon>Viridiplantae</taxon>
        <taxon>Streptophyta</taxon>
        <taxon>Embryophyta</taxon>
        <taxon>Tracheophyta</taxon>
        <taxon>Spermatophyta</taxon>
        <taxon>Magnoliopsida</taxon>
        <taxon>eudicotyledons</taxon>
        <taxon>Gunneridae</taxon>
        <taxon>Pentapetalae</taxon>
        <taxon>rosids</taxon>
        <taxon>fabids</taxon>
        <taxon>Rosales</taxon>
        <taxon>Moraceae</taxon>
        <taxon>Ficeae</taxon>
        <taxon>Ficus</taxon>
    </lineage>
</organism>
<feature type="compositionally biased region" description="Basic and acidic residues" evidence="1">
    <location>
        <begin position="15"/>
        <end position="31"/>
    </location>
</feature>
<evidence type="ECO:0000313" key="2">
    <source>
        <dbReference type="EMBL" id="GMN61378.1"/>
    </source>
</evidence>
<dbReference type="EMBL" id="BTGU01000111">
    <property type="protein sequence ID" value="GMN61378.1"/>
    <property type="molecule type" value="Genomic_DNA"/>
</dbReference>
<dbReference type="AlphaFoldDB" id="A0AA88DTV6"/>
<sequence length="78" mass="8309">MASNSLTVPQGGGSHENDHDLVGHSSTRDLVAEGCPNPNPSLKRPSVACDVKFLFPRRRRSGDGPPDAQWKVGEGGEE</sequence>
<protein>
    <submittedName>
        <fullName evidence="2">Uncharacterized protein</fullName>
    </submittedName>
</protein>
<proteinExistence type="predicted"/>
<name>A0AA88DTV6_FICCA</name>
<accession>A0AA88DTV6</accession>
<feature type="region of interest" description="Disordered" evidence="1">
    <location>
        <begin position="57"/>
        <end position="78"/>
    </location>
</feature>
<keyword evidence="3" id="KW-1185">Reference proteome</keyword>
<evidence type="ECO:0000313" key="3">
    <source>
        <dbReference type="Proteomes" id="UP001187192"/>
    </source>
</evidence>
<comment type="caution">
    <text evidence="2">The sequence shown here is derived from an EMBL/GenBank/DDBJ whole genome shotgun (WGS) entry which is preliminary data.</text>
</comment>
<evidence type="ECO:0000256" key="1">
    <source>
        <dbReference type="SAM" id="MobiDB-lite"/>
    </source>
</evidence>
<gene>
    <name evidence="2" type="ORF">TIFTF001_030463</name>
</gene>
<feature type="region of interest" description="Disordered" evidence="1">
    <location>
        <begin position="1"/>
        <end position="45"/>
    </location>
</feature>
<reference evidence="2" key="1">
    <citation type="submission" date="2023-07" db="EMBL/GenBank/DDBJ databases">
        <title>draft genome sequence of fig (Ficus carica).</title>
        <authorList>
            <person name="Takahashi T."/>
            <person name="Nishimura K."/>
        </authorList>
    </citation>
    <scope>NUCLEOTIDE SEQUENCE</scope>
</reference>